<evidence type="ECO:0008006" key="4">
    <source>
        <dbReference type="Google" id="ProtNLM"/>
    </source>
</evidence>
<name>A0A6G9YCS7_9NOCA</name>
<feature type="chain" id="PRO_5026035276" description="Sensor domain-containing protein" evidence="1">
    <location>
        <begin position="27"/>
        <end position="235"/>
    </location>
</feature>
<gene>
    <name evidence="2" type="ORF">F5544_15475</name>
</gene>
<dbReference type="KEGG" id="nah:F5544_15475"/>
<reference evidence="2 3" key="1">
    <citation type="journal article" date="2019" name="ACS Chem. Biol.">
        <title>Identification and Mobilization of a Cryptic Antibiotic Biosynthesis Gene Locus from a Human-Pathogenic Nocardia Isolate.</title>
        <authorList>
            <person name="Herisse M."/>
            <person name="Ishida K."/>
            <person name="Porter J.L."/>
            <person name="Howden B."/>
            <person name="Hertweck C."/>
            <person name="Stinear T.P."/>
            <person name="Pidot S.J."/>
        </authorList>
    </citation>
    <scope>NUCLEOTIDE SEQUENCE [LARGE SCALE GENOMIC DNA]</scope>
    <source>
        <strain evidence="2 3">AUSMDU00012717</strain>
    </source>
</reference>
<protein>
    <recommendedName>
        <fullName evidence="4">Sensor domain-containing protein</fullName>
    </recommendedName>
</protein>
<dbReference type="PROSITE" id="PS51257">
    <property type="entry name" value="PROKAR_LIPOPROTEIN"/>
    <property type="match status" value="1"/>
</dbReference>
<proteinExistence type="predicted"/>
<accession>A0A6G9YCS7</accession>
<keyword evidence="3" id="KW-1185">Reference proteome</keyword>
<dbReference type="AlphaFoldDB" id="A0A6G9YCS7"/>
<dbReference type="RefSeq" id="WP_167473870.1">
    <property type="nucleotide sequence ID" value="NZ_CP046172.1"/>
</dbReference>
<dbReference type="Proteomes" id="UP000503540">
    <property type="component" value="Chromosome"/>
</dbReference>
<dbReference type="EMBL" id="CP046172">
    <property type="protein sequence ID" value="QIS10978.1"/>
    <property type="molecule type" value="Genomic_DNA"/>
</dbReference>
<keyword evidence="1" id="KW-0732">Signal</keyword>
<sequence length="235" mass="23773">MERVARACGVLLVALTLAACGGKQQADQVKLPPVGPAVPAATASGLPIGDSERLRGLLLGVTDLPPSFTALPDPNSDLSLGGLAPTTPAECAKVLSPLASQTSGALAHAAVQYMGPDFAGIDIDAASYSNELVGQAFSQVQAVIARCTRYSGTDGNKPIDYRIGGLTQPSAGDAVTGFQVRSVSDDVALTSSVAIVQVGATLTQIVVSARQPLDPGVLADLTAAQVRKLRGFAGP</sequence>
<organism evidence="2 3">
    <name type="scientific">Nocardia arthritidis</name>
    <dbReference type="NCBI Taxonomy" id="228602"/>
    <lineage>
        <taxon>Bacteria</taxon>
        <taxon>Bacillati</taxon>
        <taxon>Actinomycetota</taxon>
        <taxon>Actinomycetes</taxon>
        <taxon>Mycobacteriales</taxon>
        <taxon>Nocardiaceae</taxon>
        <taxon>Nocardia</taxon>
    </lineage>
</organism>
<evidence type="ECO:0000313" key="3">
    <source>
        <dbReference type="Proteomes" id="UP000503540"/>
    </source>
</evidence>
<evidence type="ECO:0000256" key="1">
    <source>
        <dbReference type="SAM" id="SignalP"/>
    </source>
</evidence>
<evidence type="ECO:0000313" key="2">
    <source>
        <dbReference type="EMBL" id="QIS10978.1"/>
    </source>
</evidence>
<feature type="signal peptide" evidence="1">
    <location>
        <begin position="1"/>
        <end position="26"/>
    </location>
</feature>